<name>A0A8J6E8R8_9EUKA</name>
<protein>
    <submittedName>
        <fullName evidence="2">Uncharacterized protein</fullName>
    </submittedName>
</protein>
<dbReference type="EMBL" id="JAHDYR010000038">
    <property type="protein sequence ID" value="KAG9392305.1"/>
    <property type="molecule type" value="Genomic_DNA"/>
</dbReference>
<dbReference type="Proteomes" id="UP000717585">
    <property type="component" value="Unassembled WGS sequence"/>
</dbReference>
<organism evidence="2 3">
    <name type="scientific">Carpediemonas membranifera</name>
    <dbReference type="NCBI Taxonomy" id="201153"/>
    <lineage>
        <taxon>Eukaryota</taxon>
        <taxon>Metamonada</taxon>
        <taxon>Carpediemonas-like organisms</taxon>
        <taxon>Carpediemonas</taxon>
    </lineage>
</organism>
<evidence type="ECO:0000256" key="1">
    <source>
        <dbReference type="SAM" id="MobiDB-lite"/>
    </source>
</evidence>
<reference evidence="2" key="1">
    <citation type="submission" date="2021-05" db="EMBL/GenBank/DDBJ databases">
        <title>A free-living protist that lacks canonical eukaryotic 1 DNA replication and segregation systems.</title>
        <authorList>
            <person name="Salas-Leiva D.E."/>
            <person name="Tromer E.C."/>
            <person name="Curtis B.A."/>
            <person name="Jerlstrom-Hultqvist J."/>
            <person name="Kolisko M."/>
            <person name="Yi Z."/>
            <person name="Salas-Leiva J.S."/>
            <person name="Gallot-Lavallee L."/>
            <person name="Kops G.J.P.L."/>
            <person name="Archibald J.M."/>
            <person name="Simpson A.G.B."/>
            <person name="Roger A.J."/>
        </authorList>
    </citation>
    <scope>NUCLEOTIDE SEQUENCE</scope>
    <source>
        <strain evidence="2">BICM</strain>
    </source>
</reference>
<feature type="compositionally biased region" description="Basic and acidic residues" evidence="1">
    <location>
        <begin position="491"/>
        <end position="500"/>
    </location>
</feature>
<accession>A0A8J6E8R8</accession>
<feature type="region of interest" description="Disordered" evidence="1">
    <location>
        <begin position="475"/>
        <end position="505"/>
    </location>
</feature>
<sequence>MAMATRWYRAVGDQSASLILRDSASEAGGAMQASQESDDDQVTVVFSIAAWKALGRVIGFSSKISEDICFVFYYNPPSRGLNPSSTGPVMATRVVHSGETIFANVAYQTKFFTMINIREDLQPTPADPLFYWLPAKALQTLFTYRQDMEEITLHLTPLSFTTCFQVSDGSASISYAVRCVDHDTYLAQAHYAKRQSDIPQEGDEPTPTLSVVQAPPDLLKTRMATIASATGSSMSEASTVQWTWAQDGLTLQPGGGSTMCESQVGHDVFSGAFVVAPASFKTDLPSVTAFLAMCGHLHTMLPHVTISFLPPPSCAVLTVSLHNVVEIDLVLSTEYVEMSHRRLGSTALTITGPNTVGRTPVLDQSMLPQRPSAANTPVRPDLRQAVNTSGLNATHMSFNNQSFQGEMGMPQRPQPPRRQQQMPPPAPQTANTPHMAANMLGAGLGQFSAGPPVLFSGHSTGPAHFRQAAPRKFTEIGGGVTPTTPRPQRTPAEEYDRPDPRATPVPKRTMIESTQISDGPVQQESSRVLASASQNYSQVNRMRAAALPELNAMFSDSDYESD</sequence>
<dbReference type="AlphaFoldDB" id="A0A8J6E8R8"/>
<evidence type="ECO:0000313" key="2">
    <source>
        <dbReference type="EMBL" id="KAG9392305.1"/>
    </source>
</evidence>
<feature type="region of interest" description="Disordered" evidence="1">
    <location>
        <begin position="401"/>
        <end position="433"/>
    </location>
</feature>
<gene>
    <name evidence="2" type="ORF">J8273_5294</name>
</gene>
<feature type="compositionally biased region" description="Low complexity" evidence="1">
    <location>
        <begin position="481"/>
        <end position="490"/>
    </location>
</feature>
<feature type="compositionally biased region" description="Pro residues" evidence="1">
    <location>
        <begin position="412"/>
        <end position="427"/>
    </location>
</feature>
<evidence type="ECO:0000313" key="3">
    <source>
        <dbReference type="Proteomes" id="UP000717585"/>
    </source>
</evidence>
<keyword evidence="3" id="KW-1185">Reference proteome</keyword>
<proteinExistence type="predicted"/>
<comment type="caution">
    <text evidence="2">The sequence shown here is derived from an EMBL/GenBank/DDBJ whole genome shotgun (WGS) entry which is preliminary data.</text>
</comment>